<dbReference type="CDD" id="cd02226">
    <property type="entry name" value="cupin_YdbB-like"/>
    <property type="match status" value="1"/>
</dbReference>
<dbReference type="Gene3D" id="2.60.120.10">
    <property type="entry name" value="Jelly Rolls"/>
    <property type="match status" value="1"/>
</dbReference>
<reference evidence="2 3" key="1">
    <citation type="submission" date="2023-09" db="EMBL/GenBank/DDBJ databases">
        <authorList>
            <person name="Rey-Velasco X."/>
        </authorList>
    </citation>
    <scope>NUCLEOTIDE SEQUENCE [LARGE SCALE GENOMIC DNA]</scope>
    <source>
        <strain evidence="2 3">P050</strain>
    </source>
</reference>
<dbReference type="InterPro" id="IPR052044">
    <property type="entry name" value="PKS_Associated_Protein"/>
</dbReference>
<dbReference type="InterPro" id="IPR011051">
    <property type="entry name" value="RmlC_Cupin_sf"/>
</dbReference>
<gene>
    <name evidence="2" type="ORF">RM519_13190</name>
</gene>
<dbReference type="RefSeq" id="WP_311594291.1">
    <property type="nucleotide sequence ID" value="NZ_JAVRHV010000008.1"/>
</dbReference>
<keyword evidence="3" id="KW-1185">Reference proteome</keyword>
<dbReference type="PANTHER" id="PTHR36114:SF1">
    <property type="entry name" value="16.7 KDA PROTEIN IN WHIE LOCUS"/>
    <property type="match status" value="1"/>
</dbReference>
<dbReference type="InterPro" id="IPR013096">
    <property type="entry name" value="Cupin_2"/>
</dbReference>
<accession>A0ABU2Y7M6</accession>
<dbReference type="PANTHER" id="PTHR36114">
    <property type="entry name" value="16.7 KDA PROTEIN IN WHIE LOCUS"/>
    <property type="match status" value="1"/>
</dbReference>
<dbReference type="InterPro" id="IPR014710">
    <property type="entry name" value="RmlC-like_jellyroll"/>
</dbReference>
<name>A0ABU2Y7M6_9FLAO</name>
<organism evidence="2 3">
    <name type="scientific">Urechidicola vernalis</name>
    <dbReference type="NCBI Taxonomy" id="3075600"/>
    <lineage>
        <taxon>Bacteria</taxon>
        <taxon>Pseudomonadati</taxon>
        <taxon>Bacteroidota</taxon>
        <taxon>Flavobacteriia</taxon>
        <taxon>Flavobacteriales</taxon>
        <taxon>Flavobacteriaceae</taxon>
        <taxon>Urechidicola</taxon>
    </lineage>
</organism>
<dbReference type="SUPFAM" id="SSF51182">
    <property type="entry name" value="RmlC-like cupins"/>
    <property type="match status" value="1"/>
</dbReference>
<evidence type="ECO:0000313" key="3">
    <source>
        <dbReference type="Proteomes" id="UP001252186"/>
    </source>
</evidence>
<dbReference type="Proteomes" id="UP001252186">
    <property type="component" value="Unassembled WGS sequence"/>
</dbReference>
<dbReference type="EMBL" id="JAVRHV010000008">
    <property type="protein sequence ID" value="MDT0554209.1"/>
    <property type="molecule type" value="Genomic_DNA"/>
</dbReference>
<protein>
    <submittedName>
        <fullName evidence="2">Cupin domain-containing protein</fullName>
    </submittedName>
</protein>
<sequence>MKTININQKFSTFNQHWHPHQIGIVDNMQVLLAKIKDEFVWHKHDEEDELFFVQKGTLEMHFRNSVEIVAEGEIIIVPKGVEHCPKTKNGEEVQVLLFEKLSTAHTGNTKHKKTVTNYPKI</sequence>
<proteinExistence type="predicted"/>
<evidence type="ECO:0000313" key="2">
    <source>
        <dbReference type="EMBL" id="MDT0554209.1"/>
    </source>
</evidence>
<evidence type="ECO:0000259" key="1">
    <source>
        <dbReference type="Pfam" id="PF07883"/>
    </source>
</evidence>
<dbReference type="Pfam" id="PF07883">
    <property type="entry name" value="Cupin_2"/>
    <property type="match status" value="1"/>
</dbReference>
<feature type="domain" description="Cupin type-2" evidence="1">
    <location>
        <begin position="38"/>
        <end position="96"/>
    </location>
</feature>
<comment type="caution">
    <text evidence="2">The sequence shown here is derived from an EMBL/GenBank/DDBJ whole genome shotgun (WGS) entry which is preliminary data.</text>
</comment>